<dbReference type="OrthoDB" id="4313848at2"/>
<dbReference type="RefSeq" id="WP_035865898.1">
    <property type="nucleotide sequence ID" value="NZ_KK853997.1"/>
</dbReference>
<name>A0A066YZT6_9ACTN</name>
<comment type="caution">
    <text evidence="1">The sequence shown here is derived from an EMBL/GenBank/DDBJ whole genome shotgun (WGS) entry which is preliminary data.</text>
</comment>
<dbReference type="AlphaFoldDB" id="A0A066YZT6"/>
<dbReference type="Proteomes" id="UP000027178">
    <property type="component" value="Unassembled WGS sequence"/>
</dbReference>
<keyword evidence="2" id="KW-1185">Reference proteome</keyword>
<proteinExistence type="predicted"/>
<sequence>MSTSPEPMSPAQVEAARALPTMSTTVAEQGPLITAIEQALAAAGRRHDRARQQLLDEVDWLAGELADRIAELRDAYRSSETAWARNSALLTANAELRSRAIDPLTVWRAYYRDGAPTDGINLGLFSTEALAFAACEDNLRCAQGDNPGVLAWWSTEDDPEEPRELAVTLPGAAQAFGTGYFVVPVQVQDCHDPEDGE</sequence>
<dbReference type="PATRIC" id="fig|1348663.4.peg.4762"/>
<accession>A0A066YZT6</accession>
<dbReference type="HOGENOM" id="CLU_1382529_0_0_11"/>
<reference evidence="1 2" key="1">
    <citation type="submission" date="2014-05" db="EMBL/GenBank/DDBJ databases">
        <title>Draft Genome Sequence of Kitasatospora cheerisanensis KCTC 2395.</title>
        <authorList>
            <person name="Nam D.H."/>
        </authorList>
    </citation>
    <scope>NUCLEOTIDE SEQUENCE [LARGE SCALE GENOMIC DNA]</scope>
    <source>
        <strain evidence="1 2">KCTC 2395</strain>
    </source>
</reference>
<dbReference type="EMBL" id="JNBY01000095">
    <property type="protein sequence ID" value="KDN83445.1"/>
    <property type="molecule type" value="Genomic_DNA"/>
</dbReference>
<evidence type="ECO:0000313" key="1">
    <source>
        <dbReference type="EMBL" id="KDN83445.1"/>
    </source>
</evidence>
<evidence type="ECO:0000313" key="2">
    <source>
        <dbReference type="Proteomes" id="UP000027178"/>
    </source>
</evidence>
<organism evidence="1 2">
    <name type="scientific">Kitasatospora cheerisanensis KCTC 2395</name>
    <dbReference type="NCBI Taxonomy" id="1348663"/>
    <lineage>
        <taxon>Bacteria</taxon>
        <taxon>Bacillati</taxon>
        <taxon>Actinomycetota</taxon>
        <taxon>Actinomycetes</taxon>
        <taxon>Kitasatosporales</taxon>
        <taxon>Streptomycetaceae</taxon>
        <taxon>Kitasatospora</taxon>
    </lineage>
</organism>
<protein>
    <submittedName>
        <fullName evidence="1">Uncharacterized protein</fullName>
    </submittedName>
</protein>
<gene>
    <name evidence="1" type="ORF">KCH_49270</name>
</gene>